<dbReference type="OrthoDB" id="7210157at2"/>
<dbReference type="EMBL" id="RWJF01000001">
    <property type="protein sequence ID" value="RST31062.1"/>
    <property type="molecule type" value="Genomic_DNA"/>
</dbReference>
<accession>A0A3R9YME0</accession>
<comment type="caution">
    <text evidence="3">The sequence shown here is derived from an EMBL/GenBank/DDBJ whole genome shotgun (WGS) entry which is preliminary data.</text>
</comment>
<evidence type="ECO:0000256" key="1">
    <source>
        <dbReference type="SAM" id="MobiDB-lite"/>
    </source>
</evidence>
<organism evidence="3 4">
    <name type="scientific">Sphingomonas ginkgonis</name>
    <dbReference type="NCBI Taxonomy" id="2315330"/>
    <lineage>
        <taxon>Bacteria</taxon>
        <taxon>Pseudomonadati</taxon>
        <taxon>Pseudomonadota</taxon>
        <taxon>Alphaproteobacteria</taxon>
        <taxon>Sphingomonadales</taxon>
        <taxon>Sphingomonadaceae</taxon>
        <taxon>Sphingomonas</taxon>
    </lineage>
</organism>
<dbReference type="AlphaFoldDB" id="A0A3R9YME0"/>
<feature type="compositionally biased region" description="Low complexity" evidence="1">
    <location>
        <begin position="22"/>
        <end position="31"/>
    </location>
</feature>
<reference evidence="3 4" key="1">
    <citation type="submission" date="2018-12" db="EMBL/GenBank/DDBJ databases">
        <title>Sphingomonas sp. HMF7854 Genome sequencing and assembly.</title>
        <authorList>
            <person name="Cha I."/>
            <person name="Kang H."/>
            <person name="Kim H."/>
            <person name="Kang J."/>
            <person name="Joh K."/>
        </authorList>
    </citation>
    <scope>NUCLEOTIDE SEQUENCE [LARGE SCALE GENOMIC DNA]</scope>
    <source>
        <strain evidence="3 4">HMF7854</strain>
    </source>
</reference>
<gene>
    <name evidence="3" type="ORF">HMF7854_09595</name>
</gene>
<evidence type="ECO:0000313" key="3">
    <source>
        <dbReference type="EMBL" id="RST31062.1"/>
    </source>
</evidence>
<name>A0A3R9YME0_9SPHN</name>
<dbReference type="Proteomes" id="UP000274661">
    <property type="component" value="Unassembled WGS sequence"/>
</dbReference>
<feature type="domain" description="Hemerythrin-like" evidence="2">
    <location>
        <begin position="77"/>
        <end position="191"/>
    </location>
</feature>
<feature type="region of interest" description="Disordered" evidence="1">
    <location>
        <begin position="1"/>
        <end position="31"/>
    </location>
</feature>
<dbReference type="CDD" id="cd12108">
    <property type="entry name" value="Hr-like"/>
    <property type="match status" value="1"/>
</dbReference>
<dbReference type="InterPro" id="IPR012312">
    <property type="entry name" value="Hemerythrin-like"/>
</dbReference>
<feature type="compositionally biased region" description="Basic and acidic residues" evidence="1">
    <location>
        <begin position="1"/>
        <end position="20"/>
    </location>
</feature>
<keyword evidence="4" id="KW-1185">Reference proteome</keyword>
<protein>
    <submittedName>
        <fullName evidence="3">Hemerythrin domain-containing protein</fullName>
    </submittedName>
</protein>
<sequence length="216" mass="23934">MATRNDTRTDDRTSGEDRSRSNRANRSNGRSAFSWGSADTATILGAAAAGAVLGLAANYGRKLIVQGVSGIAGDWDEVLKAEHKMALAIFDKLLATDDSQTFKRGLMIKQLTHALDKHAHEEEMVVYPALREADQAGDADKLEGEHGYVKTYLYELNNMEKGNPEFLTKVRQFRELVAEHAKMEEEQVFPLFKARLTPEQNAKITKLVNIDGLLQA</sequence>
<dbReference type="Gene3D" id="1.20.120.520">
    <property type="entry name" value="nmb1532 protein domain like"/>
    <property type="match status" value="1"/>
</dbReference>
<evidence type="ECO:0000259" key="2">
    <source>
        <dbReference type="Pfam" id="PF01814"/>
    </source>
</evidence>
<dbReference type="Pfam" id="PF01814">
    <property type="entry name" value="Hemerythrin"/>
    <property type="match status" value="1"/>
</dbReference>
<proteinExistence type="predicted"/>
<dbReference type="PANTHER" id="PTHR35585">
    <property type="entry name" value="HHE DOMAIN PROTEIN (AFU_ORTHOLOGUE AFUA_4G00730)"/>
    <property type="match status" value="1"/>
</dbReference>
<evidence type="ECO:0000313" key="4">
    <source>
        <dbReference type="Proteomes" id="UP000274661"/>
    </source>
</evidence>
<dbReference type="RefSeq" id="WP_126718895.1">
    <property type="nucleotide sequence ID" value="NZ_RWJF01000001.1"/>
</dbReference>
<dbReference type="PANTHER" id="PTHR35585:SF1">
    <property type="entry name" value="HHE DOMAIN PROTEIN (AFU_ORTHOLOGUE AFUA_4G00730)"/>
    <property type="match status" value="1"/>
</dbReference>